<keyword evidence="1" id="KW-0472">Membrane</keyword>
<proteinExistence type="predicted"/>
<evidence type="ECO:0000256" key="1">
    <source>
        <dbReference type="SAM" id="Phobius"/>
    </source>
</evidence>
<gene>
    <name evidence="2" type="ORF">LCGC14_2538170</name>
</gene>
<keyword evidence="1" id="KW-1133">Transmembrane helix</keyword>
<dbReference type="AlphaFoldDB" id="A0A0F9ARL9"/>
<evidence type="ECO:0000313" key="2">
    <source>
        <dbReference type="EMBL" id="KKL12199.1"/>
    </source>
</evidence>
<comment type="caution">
    <text evidence="2">The sequence shown here is derived from an EMBL/GenBank/DDBJ whole genome shotgun (WGS) entry which is preliminary data.</text>
</comment>
<dbReference type="EMBL" id="LAZR01041356">
    <property type="protein sequence ID" value="KKL12199.1"/>
    <property type="molecule type" value="Genomic_DNA"/>
</dbReference>
<name>A0A0F9ARL9_9ZZZZ</name>
<organism evidence="2">
    <name type="scientific">marine sediment metagenome</name>
    <dbReference type="NCBI Taxonomy" id="412755"/>
    <lineage>
        <taxon>unclassified sequences</taxon>
        <taxon>metagenomes</taxon>
        <taxon>ecological metagenomes</taxon>
    </lineage>
</organism>
<accession>A0A0F9ARL9</accession>
<feature type="transmembrane region" description="Helical" evidence="1">
    <location>
        <begin position="28"/>
        <end position="49"/>
    </location>
</feature>
<keyword evidence="1" id="KW-0812">Transmembrane</keyword>
<protein>
    <submittedName>
        <fullName evidence="2">Uncharacterized protein</fullName>
    </submittedName>
</protein>
<reference evidence="2" key="1">
    <citation type="journal article" date="2015" name="Nature">
        <title>Complex archaea that bridge the gap between prokaryotes and eukaryotes.</title>
        <authorList>
            <person name="Spang A."/>
            <person name="Saw J.H."/>
            <person name="Jorgensen S.L."/>
            <person name="Zaremba-Niedzwiedzka K."/>
            <person name="Martijn J."/>
            <person name="Lind A.E."/>
            <person name="van Eijk R."/>
            <person name="Schleper C."/>
            <person name="Guy L."/>
            <person name="Ettema T.J."/>
        </authorList>
    </citation>
    <scope>NUCLEOTIDE SEQUENCE</scope>
</reference>
<sequence>MAKDYRGRSIRNIKLEDREQEVIDNNRLWWIVVVSVVAFVVCVTALYILRRM</sequence>